<gene>
    <name evidence="1" type="ORF">ACFPVY_02560</name>
</gene>
<comment type="caution">
    <text evidence="1">The sequence shown here is derived from an EMBL/GenBank/DDBJ whole genome shotgun (WGS) entry which is preliminary data.</text>
</comment>
<keyword evidence="2" id="KW-1185">Reference proteome</keyword>
<proteinExistence type="predicted"/>
<evidence type="ECO:0000313" key="2">
    <source>
        <dbReference type="Proteomes" id="UP001596287"/>
    </source>
</evidence>
<evidence type="ECO:0008006" key="3">
    <source>
        <dbReference type="Google" id="ProtNLM"/>
    </source>
</evidence>
<name>A0ABW1PIY2_9FLAO</name>
<evidence type="ECO:0000313" key="1">
    <source>
        <dbReference type="EMBL" id="MFC6095514.1"/>
    </source>
</evidence>
<protein>
    <recommendedName>
        <fullName evidence="3">DUF1080 domain-containing protein</fullName>
    </recommendedName>
</protein>
<dbReference type="Proteomes" id="UP001596287">
    <property type="component" value="Unassembled WGS sequence"/>
</dbReference>
<sequence>MKQKIIAILMLLLLGTPSIYAQKIKLEENRLTAVQTSVSIEKIKGKKAVRVTKSPEVIKDDEATYATINDLKFKDGVIEVEVLSRLLPNAPAHARGFIGLAFRINDDNSKFESIYIRPTNGMAEDQLRRNRSIQYFSYPDFKFTDSRKSAPGIYETYADVDLDRWIKLKIEVKGKVAKLFIDNAKQPNLIVNDLKMGADQSGFVGLYVDIGTEGFFRNLKIVPLKKLN</sequence>
<dbReference type="RefSeq" id="WP_379790143.1">
    <property type="nucleotide sequence ID" value="NZ_JBHSQB010000003.1"/>
</dbReference>
<dbReference type="Gene3D" id="2.60.120.560">
    <property type="entry name" value="Exo-inulinase, domain 1"/>
    <property type="match status" value="1"/>
</dbReference>
<reference evidence="2" key="1">
    <citation type="journal article" date="2019" name="Int. J. Syst. Evol. Microbiol.">
        <title>The Global Catalogue of Microorganisms (GCM) 10K type strain sequencing project: providing services to taxonomists for standard genome sequencing and annotation.</title>
        <authorList>
            <consortium name="The Broad Institute Genomics Platform"/>
            <consortium name="The Broad Institute Genome Sequencing Center for Infectious Disease"/>
            <person name="Wu L."/>
            <person name="Ma J."/>
        </authorList>
    </citation>
    <scope>NUCLEOTIDE SEQUENCE [LARGE SCALE GENOMIC DNA]</scope>
    <source>
        <strain evidence="2">CCUG 49679</strain>
    </source>
</reference>
<accession>A0ABW1PIY2</accession>
<organism evidence="1 2">
    <name type="scientific">Flavobacterium qiangtangense</name>
    <dbReference type="NCBI Taxonomy" id="1442595"/>
    <lineage>
        <taxon>Bacteria</taxon>
        <taxon>Pseudomonadati</taxon>
        <taxon>Bacteroidota</taxon>
        <taxon>Flavobacteriia</taxon>
        <taxon>Flavobacteriales</taxon>
        <taxon>Flavobacteriaceae</taxon>
        <taxon>Flavobacterium</taxon>
    </lineage>
</organism>
<dbReference type="EMBL" id="JBHSQB010000003">
    <property type="protein sequence ID" value="MFC6095514.1"/>
    <property type="molecule type" value="Genomic_DNA"/>
</dbReference>